<organism evidence="1 2">
    <name type="scientific">Novipirellula galeiformis</name>
    <dbReference type="NCBI Taxonomy" id="2528004"/>
    <lineage>
        <taxon>Bacteria</taxon>
        <taxon>Pseudomonadati</taxon>
        <taxon>Planctomycetota</taxon>
        <taxon>Planctomycetia</taxon>
        <taxon>Pirellulales</taxon>
        <taxon>Pirellulaceae</taxon>
        <taxon>Novipirellula</taxon>
    </lineage>
</organism>
<dbReference type="Proteomes" id="UP000316304">
    <property type="component" value="Unassembled WGS sequence"/>
</dbReference>
<dbReference type="RefSeq" id="WP_146594720.1">
    <property type="nucleotide sequence ID" value="NZ_SJPT01000004.1"/>
</dbReference>
<evidence type="ECO:0000313" key="1">
    <source>
        <dbReference type="EMBL" id="TWU22900.1"/>
    </source>
</evidence>
<dbReference type="InterPro" id="IPR012902">
    <property type="entry name" value="N_methyl_site"/>
</dbReference>
<dbReference type="SUPFAM" id="SSF54523">
    <property type="entry name" value="Pili subunits"/>
    <property type="match status" value="1"/>
</dbReference>
<comment type="caution">
    <text evidence="1">The sequence shown here is derived from an EMBL/GenBank/DDBJ whole genome shotgun (WGS) entry which is preliminary data.</text>
</comment>
<dbReference type="EMBL" id="SJPT01000004">
    <property type="protein sequence ID" value="TWU22900.1"/>
    <property type="molecule type" value="Genomic_DNA"/>
</dbReference>
<accession>A0A5C6CE73</accession>
<keyword evidence="2" id="KW-1185">Reference proteome</keyword>
<sequence>MIDLRHRSAAIGSTPVGRFRKDAKMRRPMLRCSRSNEAFTLVELLIVLSIFLVLTAVALPTVRSLVSDQKASKMARSITAFFDESRGLAISKGQYVGVRIERLKNTNTFDFGTSASMRLRRLSGVPPYRGDTPGANVTVTVNIGTGKALLEFPINDSFLLTLYGDPNAPIKSGDLIELAGGRTFPLEFQSINATHVVASIDLLGNQASSYSTGDIPTFPLGPRYIANGTGKYAIHRSPVVSSSAPLSLTRGLAIDLNYSGIGVSGNQFAPVTSAVNESIDILFGPDGRVEYASTNGIGGKGPPEGMIYLCLGTSDGVQDSGSLFSTQKGAVANVMDPDSIWIVINPSSGRVFASPFAMISGTPANMAAALTTARSFARLSDTLDKEP</sequence>
<dbReference type="Pfam" id="PF07963">
    <property type="entry name" value="N_methyl"/>
    <property type="match status" value="1"/>
</dbReference>
<dbReference type="Gene3D" id="3.30.700.10">
    <property type="entry name" value="Glycoprotein, Type 4 Pilin"/>
    <property type="match status" value="1"/>
</dbReference>
<gene>
    <name evidence="1" type="ORF">Pla52o_24320</name>
</gene>
<dbReference type="AlphaFoldDB" id="A0A5C6CE73"/>
<evidence type="ECO:0000313" key="2">
    <source>
        <dbReference type="Proteomes" id="UP000316304"/>
    </source>
</evidence>
<proteinExistence type="predicted"/>
<dbReference type="NCBIfam" id="TIGR02532">
    <property type="entry name" value="IV_pilin_GFxxxE"/>
    <property type="match status" value="1"/>
</dbReference>
<name>A0A5C6CE73_9BACT</name>
<dbReference type="OrthoDB" id="270125at2"/>
<protein>
    <submittedName>
        <fullName evidence="1">Uncharacterized protein</fullName>
    </submittedName>
</protein>
<reference evidence="1 2" key="1">
    <citation type="submission" date="2019-02" db="EMBL/GenBank/DDBJ databases">
        <title>Deep-cultivation of Planctomycetes and their phenomic and genomic characterization uncovers novel biology.</title>
        <authorList>
            <person name="Wiegand S."/>
            <person name="Jogler M."/>
            <person name="Boedeker C."/>
            <person name="Pinto D."/>
            <person name="Vollmers J."/>
            <person name="Rivas-Marin E."/>
            <person name="Kohn T."/>
            <person name="Peeters S.H."/>
            <person name="Heuer A."/>
            <person name="Rast P."/>
            <person name="Oberbeckmann S."/>
            <person name="Bunk B."/>
            <person name="Jeske O."/>
            <person name="Meyerdierks A."/>
            <person name="Storesund J.E."/>
            <person name="Kallscheuer N."/>
            <person name="Luecker S."/>
            <person name="Lage O.M."/>
            <person name="Pohl T."/>
            <person name="Merkel B.J."/>
            <person name="Hornburger P."/>
            <person name="Mueller R.-W."/>
            <person name="Bruemmer F."/>
            <person name="Labrenz M."/>
            <person name="Spormann A.M."/>
            <person name="Op Den Camp H."/>
            <person name="Overmann J."/>
            <person name="Amann R."/>
            <person name="Jetten M.S.M."/>
            <person name="Mascher T."/>
            <person name="Medema M.H."/>
            <person name="Devos D.P."/>
            <person name="Kaster A.-K."/>
            <person name="Ovreas L."/>
            <person name="Rohde M."/>
            <person name="Galperin M.Y."/>
            <person name="Jogler C."/>
        </authorList>
    </citation>
    <scope>NUCLEOTIDE SEQUENCE [LARGE SCALE GENOMIC DNA]</scope>
    <source>
        <strain evidence="1 2">Pla52o</strain>
    </source>
</reference>
<dbReference type="InterPro" id="IPR045584">
    <property type="entry name" value="Pilin-like"/>
</dbReference>